<proteinExistence type="predicted"/>
<dbReference type="InterPro" id="IPR050812">
    <property type="entry name" value="Preph/Arog_dehydrog"/>
</dbReference>
<dbReference type="PROSITE" id="PS51176">
    <property type="entry name" value="PDH_ADH"/>
    <property type="match status" value="1"/>
</dbReference>
<gene>
    <name evidence="3" type="ORF">GRX03_11625</name>
</gene>
<dbReference type="EMBL" id="WUUT01000004">
    <property type="protein sequence ID" value="MXR52249.1"/>
    <property type="molecule type" value="Genomic_DNA"/>
</dbReference>
<keyword evidence="4" id="KW-1185">Reference proteome</keyword>
<dbReference type="PANTHER" id="PTHR21363:SF0">
    <property type="entry name" value="PREPHENATE DEHYDROGENASE [NADP(+)]"/>
    <property type="match status" value="1"/>
</dbReference>
<dbReference type="RefSeq" id="WP_159764375.1">
    <property type="nucleotide sequence ID" value="NZ_WUUT01000004.1"/>
</dbReference>
<reference evidence="3 4" key="1">
    <citation type="submission" date="2019-12" db="EMBL/GenBank/DDBJ databases">
        <title>Isolation and characterization of three novel carbon monoxide-oxidizing members of Halobacteria from salione crusts and soils.</title>
        <authorList>
            <person name="Myers M.R."/>
            <person name="King G.M."/>
        </authorList>
    </citation>
    <scope>NUCLEOTIDE SEQUENCE [LARGE SCALE GENOMIC DNA]</scope>
    <source>
        <strain evidence="3 4">WSH3</strain>
    </source>
</reference>
<dbReference type="InterPro" id="IPR046826">
    <property type="entry name" value="PDH_N"/>
</dbReference>
<evidence type="ECO:0000256" key="1">
    <source>
        <dbReference type="ARBA" id="ARBA00023002"/>
    </source>
</evidence>
<name>A0A6B0TGE0_9EURY</name>
<dbReference type="InterPro" id="IPR036291">
    <property type="entry name" value="NAD(P)-bd_dom_sf"/>
</dbReference>
<dbReference type="SUPFAM" id="SSF51735">
    <property type="entry name" value="NAD(P)-binding Rossmann-fold domains"/>
    <property type="match status" value="1"/>
</dbReference>
<keyword evidence="1" id="KW-0560">Oxidoreductase</keyword>
<comment type="caution">
    <text evidence="3">The sequence shown here is derived from an EMBL/GenBank/DDBJ whole genome shotgun (WGS) entry which is preliminary data.</text>
</comment>
<accession>A0A6B0TGE0</accession>
<organism evidence="3 4">
    <name type="scientific">Halovenus carboxidivorans</name>
    <dbReference type="NCBI Taxonomy" id="2692199"/>
    <lineage>
        <taxon>Archaea</taxon>
        <taxon>Methanobacteriati</taxon>
        <taxon>Methanobacteriota</taxon>
        <taxon>Stenosarchaea group</taxon>
        <taxon>Halobacteria</taxon>
        <taxon>Halobacteriales</taxon>
        <taxon>Haloarculaceae</taxon>
        <taxon>Halovenus</taxon>
    </lineage>
</organism>
<dbReference type="Gene3D" id="1.10.3660.10">
    <property type="entry name" value="6-phosphogluconate dehydrogenase C-terminal like domain"/>
    <property type="match status" value="1"/>
</dbReference>
<protein>
    <submittedName>
        <fullName evidence="3">Prephenate dehydrogenase/arogenate dehydrogenase family protein</fullName>
    </submittedName>
</protein>
<sequence>MDALLVGAGAMGQWLGSVLSGAGLLTELSVLDTDPQRARETAETVGGRAVSPETVPTADLVCIAVPIPAAADAIATYAGYADAAILDVTGTMARPVDAMTEHAPDCERLSLHPLFAPENEPGNVPAVVDAGGPITDDVLAALRDRGNDVFETTVEEHDAAMETVQARTHAAVLAFGLAAEEVPERFQTPISTELTRLAEQVTGGESRVYADIQAAFEGADDVAEAARRLADADAEQFERLYDEARLETPE</sequence>
<evidence type="ECO:0000259" key="2">
    <source>
        <dbReference type="PROSITE" id="PS51176"/>
    </source>
</evidence>
<feature type="domain" description="Prephenate/arogenate dehydrogenase" evidence="2">
    <location>
        <begin position="1"/>
        <end position="250"/>
    </location>
</feature>
<dbReference type="GO" id="GO:0006571">
    <property type="term" value="P:tyrosine biosynthetic process"/>
    <property type="evidence" value="ECO:0007669"/>
    <property type="project" value="InterPro"/>
</dbReference>
<dbReference type="GO" id="GO:0004665">
    <property type="term" value="F:prephenate dehydrogenase (NADP+) activity"/>
    <property type="evidence" value="ECO:0007669"/>
    <property type="project" value="InterPro"/>
</dbReference>
<dbReference type="AlphaFoldDB" id="A0A6B0TGE0"/>
<evidence type="ECO:0000313" key="4">
    <source>
        <dbReference type="Proteomes" id="UP000466535"/>
    </source>
</evidence>
<evidence type="ECO:0000313" key="3">
    <source>
        <dbReference type="EMBL" id="MXR52249.1"/>
    </source>
</evidence>
<dbReference type="GO" id="GO:0008977">
    <property type="term" value="F:prephenate dehydrogenase (NAD+) activity"/>
    <property type="evidence" value="ECO:0007669"/>
    <property type="project" value="InterPro"/>
</dbReference>
<dbReference type="Gene3D" id="3.40.50.720">
    <property type="entry name" value="NAD(P)-binding Rossmann-like Domain"/>
    <property type="match status" value="1"/>
</dbReference>
<dbReference type="GO" id="GO:0070403">
    <property type="term" value="F:NAD+ binding"/>
    <property type="evidence" value="ECO:0007669"/>
    <property type="project" value="InterPro"/>
</dbReference>
<dbReference type="OrthoDB" id="24743at2157"/>
<dbReference type="SUPFAM" id="SSF48179">
    <property type="entry name" value="6-phosphogluconate dehydrogenase C-terminal domain-like"/>
    <property type="match status" value="1"/>
</dbReference>
<dbReference type="InterPro" id="IPR008927">
    <property type="entry name" value="6-PGluconate_DH-like_C_sf"/>
</dbReference>
<dbReference type="PANTHER" id="PTHR21363">
    <property type="entry name" value="PREPHENATE DEHYDROGENASE"/>
    <property type="match status" value="1"/>
</dbReference>
<dbReference type="Pfam" id="PF02153">
    <property type="entry name" value="PDH_N"/>
    <property type="match status" value="1"/>
</dbReference>
<dbReference type="Proteomes" id="UP000466535">
    <property type="component" value="Unassembled WGS sequence"/>
</dbReference>
<dbReference type="InterPro" id="IPR003099">
    <property type="entry name" value="Prephen_DH"/>
</dbReference>